<organism evidence="2 3">
    <name type="scientific">Alkalilimnicola ehrlichii</name>
    <dbReference type="NCBI Taxonomy" id="351052"/>
    <lineage>
        <taxon>Bacteria</taxon>
        <taxon>Pseudomonadati</taxon>
        <taxon>Pseudomonadota</taxon>
        <taxon>Gammaproteobacteria</taxon>
        <taxon>Chromatiales</taxon>
        <taxon>Ectothiorhodospiraceae</taxon>
        <taxon>Alkalilimnicola</taxon>
    </lineage>
</organism>
<feature type="transmembrane region" description="Helical" evidence="1">
    <location>
        <begin position="108"/>
        <end position="128"/>
    </location>
</feature>
<keyword evidence="1" id="KW-1133">Transmembrane helix</keyword>
<keyword evidence="1" id="KW-0472">Membrane</keyword>
<sequence>MLEERAVVVATLGRFCWVETQRRSTCDACAVSKGCGTAALAKLGGSRHTKVRALNDAAAEVGDTVVVGLNEQALLRASLAVYMAPLLFLLVFAMAGQHIVVGLPYQDLAVAGSGLVGFGLGLAWVRYFSHRVSADSRYQATVLRKL</sequence>
<evidence type="ECO:0008006" key="4">
    <source>
        <dbReference type="Google" id="ProtNLM"/>
    </source>
</evidence>
<dbReference type="OrthoDB" id="9795854at2"/>
<dbReference type="Pfam" id="PF04246">
    <property type="entry name" value="RseC_MucC"/>
    <property type="match status" value="1"/>
</dbReference>
<name>A0A3E0X074_9GAMM</name>
<dbReference type="PANTHER" id="PTHR35867:SF1">
    <property type="entry name" value="PROTEIN RSEC"/>
    <property type="match status" value="1"/>
</dbReference>
<dbReference type="AlphaFoldDB" id="A0A3E0X074"/>
<dbReference type="EMBL" id="NFZW01000003">
    <property type="protein sequence ID" value="RFA38585.1"/>
    <property type="molecule type" value="Genomic_DNA"/>
</dbReference>
<dbReference type="RefSeq" id="WP_116302568.1">
    <property type="nucleotide sequence ID" value="NZ_NFZV01000012.1"/>
</dbReference>
<evidence type="ECO:0000313" key="2">
    <source>
        <dbReference type="EMBL" id="RFA38585.1"/>
    </source>
</evidence>
<keyword evidence="1" id="KW-0812">Transmembrane</keyword>
<keyword evidence="3" id="KW-1185">Reference proteome</keyword>
<dbReference type="PANTHER" id="PTHR35867">
    <property type="entry name" value="PROTEIN RSEC"/>
    <property type="match status" value="1"/>
</dbReference>
<dbReference type="Proteomes" id="UP000256763">
    <property type="component" value="Unassembled WGS sequence"/>
</dbReference>
<evidence type="ECO:0000313" key="3">
    <source>
        <dbReference type="Proteomes" id="UP000256763"/>
    </source>
</evidence>
<gene>
    <name evidence="2" type="ORF">CAL65_04390</name>
</gene>
<evidence type="ECO:0000256" key="1">
    <source>
        <dbReference type="SAM" id="Phobius"/>
    </source>
</evidence>
<feature type="transmembrane region" description="Helical" evidence="1">
    <location>
        <begin position="79"/>
        <end position="96"/>
    </location>
</feature>
<dbReference type="PIRSF" id="PIRSF004923">
    <property type="entry name" value="RseC"/>
    <property type="match status" value="1"/>
</dbReference>
<accession>A0A3E0X074</accession>
<comment type="caution">
    <text evidence="2">The sequence shown here is derived from an EMBL/GenBank/DDBJ whole genome shotgun (WGS) entry which is preliminary data.</text>
</comment>
<protein>
    <recommendedName>
        <fullName evidence="4">Positive regulator of sigma(E), RseC/MucC</fullName>
    </recommendedName>
</protein>
<reference evidence="3" key="1">
    <citation type="submission" date="2017-05" db="EMBL/GenBank/DDBJ databases">
        <authorList>
            <person name="Sharma S."/>
            <person name="Sidhu C."/>
            <person name="Pinnaka A.K."/>
        </authorList>
    </citation>
    <scope>NUCLEOTIDE SEQUENCE [LARGE SCALE GENOMIC DNA]</scope>
    <source>
        <strain evidence="3">AK93</strain>
    </source>
</reference>
<proteinExistence type="predicted"/>
<dbReference type="InterPro" id="IPR026268">
    <property type="entry name" value="RseC"/>
</dbReference>
<dbReference type="InterPro" id="IPR007359">
    <property type="entry name" value="SigmaE_reg_RseC_MucC"/>
</dbReference>